<evidence type="ECO:0000256" key="2">
    <source>
        <dbReference type="ARBA" id="ARBA00022485"/>
    </source>
</evidence>
<dbReference type="Pfam" id="PF13375">
    <property type="entry name" value="RnfC_N"/>
    <property type="match status" value="1"/>
</dbReference>
<reference evidence="9" key="2">
    <citation type="submission" date="2021-08" db="EMBL/GenBank/DDBJ databases">
        <authorList>
            <person name="Dalcin Martins P."/>
        </authorList>
    </citation>
    <scope>NUCLEOTIDE SEQUENCE</scope>
    <source>
        <strain evidence="9">MAG_39</strain>
    </source>
</reference>
<dbReference type="Pfam" id="PF13534">
    <property type="entry name" value="Fer4_17"/>
    <property type="match status" value="1"/>
</dbReference>
<keyword evidence="5" id="KW-0249">Electron transport</keyword>
<evidence type="ECO:0000256" key="7">
    <source>
        <dbReference type="ARBA" id="ARBA00023014"/>
    </source>
</evidence>
<name>A0A953J2E9_9BACT</name>
<dbReference type="Gene3D" id="1.10.1060.10">
    <property type="entry name" value="Alpha-helical ferredoxin"/>
    <property type="match status" value="1"/>
</dbReference>
<evidence type="ECO:0000256" key="3">
    <source>
        <dbReference type="ARBA" id="ARBA00022723"/>
    </source>
</evidence>
<gene>
    <name evidence="9" type="ORF">K8I29_02190</name>
</gene>
<evidence type="ECO:0000313" key="10">
    <source>
        <dbReference type="Proteomes" id="UP000705867"/>
    </source>
</evidence>
<evidence type="ECO:0000256" key="4">
    <source>
        <dbReference type="ARBA" id="ARBA00022737"/>
    </source>
</evidence>
<sequence length="442" mass="47574">MTTDLVTRVRDAGIIGAGGAGFPSHIKSGSKAEMVIANGAECEPLAQADQQLMVKHADTVIAGLALLMDSVGASKGIVALKKKYKTAIDSLSMAISGKENIELFLLRDFYPAGDEFVLVHEVTGRVITEGNLPLSEGVVVQNVGTLFNISEAERGIPVTHRHISVLGEVKHPATFRVPVGTAFGDVIAMAGGAKVEEYAMIAGGPMMGRVTFDVSGTVNKTLGMLLVLPKNHPLITLKTRPLQRNIRLIKSACTQCSYCTELCPRYLLGHSLQPHKIMRSLDYGNVVAPDVVTSAAACSGCGLCETYACVQGLSPRQVNMEIRAELAKRGYRHEPQKVKVKARQEMEHRKVPSERLLSRLGLEKYKEIAPLKETPYSVRQVKIGLRQHIGAPAVPVVEEGDVIRQGDLIADIPDGYMGAKYHASVSGRVQRIGGGEIVIEAA</sequence>
<dbReference type="AlphaFoldDB" id="A0A953J2E9"/>
<dbReference type="InterPro" id="IPR026902">
    <property type="entry name" value="RnfC_N"/>
</dbReference>
<dbReference type="InterPro" id="IPR011538">
    <property type="entry name" value="Nuo51_FMN-bd"/>
</dbReference>
<keyword evidence="2" id="KW-0004">4Fe-4S</keyword>
<dbReference type="Pfam" id="PF10531">
    <property type="entry name" value="SLBB"/>
    <property type="match status" value="1"/>
</dbReference>
<dbReference type="InterPro" id="IPR017896">
    <property type="entry name" value="4Fe4S_Fe-S-bd"/>
</dbReference>
<dbReference type="PROSITE" id="PS51379">
    <property type="entry name" value="4FE4S_FER_2"/>
    <property type="match status" value="1"/>
</dbReference>
<keyword evidence="1" id="KW-0813">Transport</keyword>
<dbReference type="PROSITE" id="PS00198">
    <property type="entry name" value="4FE4S_FER_1"/>
    <property type="match status" value="1"/>
</dbReference>
<keyword evidence="6" id="KW-0408">Iron</keyword>
<evidence type="ECO:0000256" key="6">
    <source>
        <dbReference type="ARBA" id="ARBA00023004"/>
    </source>
</evidence>
<evidence type="ECO:0000256" key="5">
    <source>
        <dbReference type="ARBA" id="ARBA00022982"/>
    </source>
</evidence>
<reference evidence="9" key="1">
    <citation type="journal article" date="2021" name="bioRxiv">
        <title>Unraveling nitrogen, sulfur and carbon metabolic pathways and microbial community transcriptional responses to substrate deprivation and toxicity stresses in a bioreactor mimicking anoxic brackish coastal sediment conditions.</title>
        <authorList>
            <person name="Martins P.D."/>
            <person name="Echeveste M.J."/>
            <person name="Arshad A."/>
            <person name="Kurth J."/>
            <person name="Ouboter H."/>
            <person name="Jetten M.S.M."/>
            <person name="Welte C.U."/>
        </authorList>
    </citation>
    <scope>NUCLEOTIDE SEQUENCE</scope>
    <source>
        <strain evidence="9">MAG_39</strain>
    </source>
</reference>
<dbReference type="InterPro" id="IPR017900">
    <property type="entry name" value="4Fe4S_Fe_S_CS"/>
</dbReference>
<accession>A0A953J2E9</accession>
<keyword evidence="7" id="KW-0411">Iron-sulfur</keyword>
<dbReference type="GO" id="GO:0009055">
    <property type="term" value="F:electron transfer activity"/>
    <property type="evidence" value="ECO:0007669"/>
    <property type="project" value="InterPro"/>
</dbReference>
<proteinExistence type="predicted"/>
<dbReference type="Proteomes" id="UP000705867">
    <property type="component" value="Unassembled WGS sequence"/>
</dbReference>
<dbReference type="Gene3D" id="3.40.50.11540">
    <property type="entry name" value="NADH-ubiquinone oxidoreductase 51kDa subunit"/>
    <property type="match status" value="1"/>
</dbReference>
<keyword evidence="3" id="KW-0479">Metal-binding</keyword>
<dbReference type="GO" id="GO:0016020">
    <property type="term" value="C:membrane"/>
    <property type="evidence" value="ECO:0007669"/>
    <property type="project" value="InterPro"/>
</dbReference>
<dbReference type="GO" id="GO:0051539">
    <property type="term" value="F:4 iron, 4 sulfur cluster binding"/>
    <property type="evidence" value="ECO:0007669"/>
    <property type="project" value="UniProtKB-KW"/>
</dbReference>
<dbReference type="InterPro" id="IPR037225">
    <property type="entry name" value="Nuo51_FMN-bd_sf"/>
</dbReference>
<dbReference type="Pfam" id="PF01512">
    <property type="entry name" value="Complex1_51K"/>
    <property type="match status" value="1"/>
</dbReference>
<dbReference type="InterPro" id="IPR017054">
    <property type="entry name" value="PduS"/>
</dbReference>
<dbReference type="Gene3D" id="3.10.20.600">
    <property type="match status" value="1"/>
</dbReference>
<evidence type="ECO:0000256" key="1">
    <source>
        <dbReference type="ARBA" id="ARBA00022448"/>
    </source>
</evidence>
<dbReference type="PIRSF" id="PIRSF036408">
    <property type="entry name" value="PduS_prd"/>
    <property type="match status" value="1"/>
</dbReference>
<comment type="caution">
    <text evidence="9">The sequence shown here is derived from an EMBL/GenBank/DDBJ whole genome shotgun (WGS) entry which is preliminary data.</text>
</comment>
<dbReference type="InterPro" id="IPR009051">
    <property type="entry name" value="Helical_ferredxn"/>
</dbReference>
<evidence type="ECO:0000259" key="8">
    <source>
        <dbReference type="PROSITE" id="PS51379"/>
    </source>
</evidence>
<dbReference type="PANTHER" id="PTHR43034">
    <property type="entry name" value="ION-TRANSLOCATING OXIDOREDUCTASE COMPLEX SUBUNIT C"/>
    <property type="match status" value="1"/>
</dbReference>
<dbReference type="SUPFAM" id="SSF46548">
    <property type="entry name" value="alpha-helical ferredoxin"/>
    <property type="match status" value="1"/>
</dbReference>
<keyword evidence="4" id="KW-0677">Repeat</keyword>
<feature type="domain" description="4Fe-4S ferredoxin-type" evidence="8">
    <location>
        <begin position="244"/>
        <end position="273"/>
    </location>
</feature>
<dbReference type="InterPro" id="IPR019554">
    <property type="entry name" value="Soluble_ligand-bd"/>
</dbReference>
<dbReference type="InterPro" id="IPR010208">
    <property type="entry name" value="Ion_transpt_RnfC/RsxC"/>
</dbReference>
<dbReference type="SUPFAM" id="SSF142019">
    <property type="entry name" value="Nqo1 FMN-binding domain-like"/>
    <property type="match status" value="1"/>
</dbReference>
<organism evidence="9 10">
    <name type="scientific">Candidatus Nitrobium versatile</name>
    <dbReference type="NCBI Taxonomy" id="2884831"/>
    <lineage>
        <taxon>Bacteria</taxon>
        <taxon>Pseudomonadati</taxon>
        <taxon>Nitrospirota</taxon>
        <taxon>Nitrospiria</taxon>
        <taxon>Nitrospirales</taxon>
        <taxon>Nitrospiraceae</taxon>
        <taxon>Candidatus Nitrobium</taxon>
    </lineage>
</organism>
<evidence type="ECO:0000313" key="9">
    <source>
        <dbReference type="EMBL" id="MBZ0155008.1"/>
    </source>
</evidence>
<protein>
    <submittedName>
        <fullName evidence="9">SLBB domain-containing protein</fullName>
    </submittedName>
</protein>
<dbReference type="GO" id="GO:0046872">
    <property type="term" value="F:metal ion binding"/>
    <property type="evidence" value="ECO:0007669"/>
    <property type="project" value="UniProtKB-KW"/>
</dbReference>
<dbReference type="PANTHER" id="PTHR43034:SF2">
    <property type="entry name" value="ION-TRANSLOCATING OXIDOREDUCTASE COMPLEX SUBUNIT C"/>
    <property type="match status" value="1"/>
</dbReference>
<dbReference type="EMBL" id="JAIOIV010000017">
    <property type="protein sequence ID" value="MBZ0155008.1"/>
    <property type="molecule type" value="Genomic_DNA"/>
</dbReference>